<dbReference type="InterPro" id="IPR029045">
    <property type="entry name" value="ClpP/crotonase-like_dom_sf"/>
</dbReference>
<keyword evidence="2" id="KW-0547">Nucleotide-binding</keyword>
<dbReference type="SUPFAM" id="SSF51246">
    <property type="entry name" value="Rudiment single hybrid motif"/>
    <property type="match status" value="1"/>
</dbReference>
<dbReference type="EMBL" id="WMBB01000016">
    <property type="protein sequence ID" value="MTE16730.1"/>
    <property type="molecule type" value="Genomic_DNA"/>
</dbReference>
<dbReference type="GO" id="GO:0016874">
    <property type="term" value="F:ligase activity"/>
    <property type="evidence" value="ECO:0007669"/>
    <property type="project" value="UniProtKB-KW"/>
</dbReference>
<evidence type="ECO:0000256" key="4">
    <source>
        <dbReference type="SAM" id="MobiDB-lite"/>
    </source>
</evidence>
<evidence type="ECO:0000256" key="2">
    <source>
        <dbReference type="ARBA" id="ARBA00022741"/>
    </source>
</evidence>
<organism evidence="6 7">
    <name type="scientific">Nocardia aurantiaca</name>
    <dbReference type="NCBI Taxonomy" id="2675850"/>
    <lineage>
        <taxon>Bacteria</taxon>
        <taxon>Bacillati</taxon>
        <taxon>Actinomycetota</taxon>
        <taxon>Actinomycetes</taxon>
        <taxon>Mycobacteriales</taxon>
        <taxon>Nocardiaceae</taxon>
        <taxon>Nocardia</taxon>
    </lineage>
</organism>
<dbReference type="Gene3D" id="3.30.470.20">
    <property type="entry name" value="ATP-grasp fold, B domain"/>
    <property type="match status" value="1"/>
</dbReference>
<keyword evidence="1" id="KW-0436">Ligase</keyword>
<keyword evidence="7" id="KW-1185">Reference proteome</keyword>
<dbReference type="RefSeq" id="WP_154791152.1">
    <property type="nucleotide sequence ID" value="NZ_WMBB01000016.1"/>
</dbReference>
<dbReference type="InterPro" id="IPR005482">
    <property type="entry name" value="Biotin_COase_C"/>
</dbReference>
<evidence type="ECO:0000313" key="7">
    <source>
        <dbReference type="Proteomes" id="UP000432464"/>
    </source>
</evidence>
<feature type="domain" description="Biotin carboxylation" evidence="5">
    <location>
        <begin position="1"/>
        <end position="223"/>
    </location>
</feature>
<name>A0A6I3L6Z3_9NOCA</name>
<dbReference type="GO" id="GO:0005524">
    <property type="term" value="F:ATP binding"/>
    <property type="evidence" value="ECO:0007669"/>
    <property type="project" value="UniProtKB-KW"/>
</dbReference>
<dbReference type="SMART" id="SM00878">
    <property type="entry name" value="Biotin_carb_C"/>
    <property type="match status" value="1"/>
</dbReference>
<dbReference type="InterPro" id="IPR011764">
    <property type="entry name" value="Biotin_carboxylation_dom"/>
</dbReference>
<dbReference type="SUPFAM" id="SSF52096">
    <property type="entry name" value="ClpP/crotonase"/>
    <property type="match status" value="1"/>
</dbReference>
<evidence type="ECO:0000313" key="6">
    <source>
        <dbReference type="EMBL" id="MTE16730.1"/>
    </source>
</evidence>
<gene>
    <name evidence="6" type="ORF">GLP40_28740</name>
</gene>
<evidence type="ECO:0000259" key="5">
    <source>
        <dbReference type="PROSITE" id="PS50979"/>
    </source>
</evidence>
<dbReference type="Proteomes" id="UP000432464">
    <property type="component" value="Unassembled WGS sequence"/>
</dbReference>
<dbReference type="PANTHER" id="PTHR22855:SF46">
    <property type="entry name" value="METHYLCROTONOYL-COA CARBOXYLASE"/>
    <property type="match status" value="1"/>
</dbReference>
<dbReference type="PANTHER" id="PTHR22855">
    <property type="entry name" value="ACETYL, PROPIONYL, PYRUVATE, AND GLUTACONYL CARBOXYLASE-RELATED"/>
    <property type="match status" value="1"/>
</dbReference>
<dbReference type="AlphaFoldDB" id="A0A6I3L6Z3"/>
<evidence type="ECO:0000256" key="1">
    <source>
        <dbReference type="ARBA" id="ARBA00022598"/>
    </source>
</evidence>
<sequence length="370" mass="40364">MSTAIRSETSPLRSHLDTSSQSYRTNVEAQLRNIAELNEQLELVLAGGGEKYVRRHHERGRLLARERIELLLNRDAHFLELSSLAAWGTEFAIGASVVTGVGVVSGVEVVVIAHDSTVCSGAMNPWSLKKTVHRFEVPDLPGIRVDSGIRSGLTVGVHYDPMLAKVIAHAADREQAVRRLARALSETVVHGVTTNRQLLVSILREPEFHSGAIDTGYLERHDHVAMSRSGNPRTDDVHLIAATLAGAARRRHNATVLPQLTAGWRNVPSCAAWAAFRTEDDAEHRIDYDLRRGVATVDDTDYAVKVHECDANASISASMAYALSCGCAVSTTPNSSTVGWVPRHCSNHDASPTPPGCRSRVRFSPRCIRP</sequence>
<feature type="region of interest" description="Disordered" evidence="4">
    <location>
        <begin position="1"/>
        <end position="21"/>
    </location>
</feature>
<protein>
    <recommendedName>
        <fullName evidence="5">Biotin carboxylation domain-containing protein</fullName>
    </recommendedName>
</protein>
<comment type="caution">
    <text evidence="6">The sequence shown here is derived from an EMBL/GenBank/DDBJ whole genome shotgun (WGS) entry which is preliminary data.</text>
</comment>
<evidence type="ECO:0000256" key="3">
    <source>
        <dbReference type="ARBA" id="ARBA00022840"/>
    </source>
</evidence>
<reference evidence="6 7" key="1">
    <citation type="submission" date="2019-11" db="EMBL/GenBank/DDBJ databases">
        <title>Nocardia sp. nov. CT2-14 isolated from soil.</title>
        <authorList>
            <person name="Kanchanasin P."/>
            <person name="Tanasupawat S."/>
            <person name="Yuki M."/>
            <person name="Kudo T."/>
        </authorList>
    </citation>
    <scope>NUCLEOTIDE SEQUENCE [LARGE SCALE GENOMIC DNA]</scope>
    <source>
        <strain evidence="6 7">CT2-14</strain>
    </source>
</reference>
<keyword evidence="3" id="KW-0067">ATP-binding</keyword>
<dbReference type="Pfam" id="PF02785">
    <property type="entry name" value="Biotin_carb_C"/>
    <property type="match status" value="1"/>
</dbReference>
<proteinExistence type="predicted"/>
<dbReference type="InterPro" id="IPR011054">
    <property type="entry name" value="Rudment_hybrid_motif"/>
</dbReference>
<dbReference type="PROSITE" id="PS50979">
    <property type="entry name" value="BC"/>
    <property type="match status" value="1"/>
</dbReference>
<dbReference type="InterPro" id="IPR045190">
    <property type="entry name" value="MCCB/AccD1-like"/>
</dbReference>
<accession>A0A6I3L6Z3</accession>